<evidence type="ECO:0000313" key="1">
    <source>
        <dbReference type="EMBL" id="ODA32217.1"/>
    </source>
</evidence>
<comment type="caution">
    <text evidence="1">The sequence shown here is derived from an EMBL/GenBank/DDBJ whole genome shotgun (WGS) entry which is preliminary data.</text>
</comment>
<name>A0A1C3EG44_9GAMM</name>
<dbReference type="AlphaFoldDB" id="A0A1C3EG44"/>
<dbReference type="EMBL" id="LYBM01000026">
    <property type="protein sequence ID" value="ODA32217.1"/>
    <property type="molecule type" value="Genomic_DNA"/>
</dbReference>
<dbReference type="STRING" id="1080227.A8L45_14190"/>
<organism evidence="1 2">
    <name type="scientific">Veronia pacifica</name>
    <dbReference type="NCBI Taxonomy" id="1080227"/>
    <lineage>
        <taxon>Bacteria</taxon>
        <taxon>Pseudomonadati</taxon>
        <taxon>Pseudomonadota</taxon>
        <taxon>Gammaproteobacteria</taxon>
        <taxon>Vibrionales</taxon>
        <taxon>Vibrionaceae</taxon>
        <taxon>Veronia</taxon>
    </lineage>
</organism>
<proteinExistence type="predicted"/>
<evidence type="ECO:0008006" key="3">
    <source>
        <dbReference type="Google" id="ProtNLM"/>
    </source>
</evidence>
<dbReference type="Proteomes" id="UP000094936">
    <property type="component" value="Unassembled WGS sequence"/>
</dbReference>
<dbReference type="Pfam" id="PF19795">
    <property type="entry name" value="DUF6279"/>
    <property type="match status" value="1"/>
</dbReference>
<gene>
    <name evidence="1" type="ORF">A8L45_14190</name>
</gene>
<reference evidence="1 2" key="1">
    <citation type="submission" date="2016-05" db="EMBL/GenBank/DDBJ databases">
        <title>Genomic Taxonomy of the Vibrionaceae.</title>
        <authorList>
            <person name="Gomez-Gil B."/>
            <person name="Enciso-Ibarra J."/>
        </authorList>
    </citation>
    <scope>NUCLEOTIDE SEQUENCE [LARGE SCALE GENOMIC DNA]</scope>
    <source>
        <strain evidence="1 2">CAIM 1920</strain>
    </source>
</reference>
<protein>
    <recommendedName>
        <fullName evidence="3">Lipoprotein</fullName>
    </recommendedName>
</protein>
<keyword evidence="2" id="KW-1185">Reference proteome</keyword>
<evidence type="ECO:0000313" key="2">
    <source>
        <dbReference type="Proteomes" id="UP000094936"/>
    </source>
</evidence>
<sequence>MHIILLSALLFSVSGCKYRLAYNTAPFWSKYLLSDYIPMTNEQEEKFERDVNAFQKWHRKHELPNIYALLEDFQANSNKPLDYNQIVEYNGRVNKRVLATMKGLTPALASLFASLSDQQVTYLLDKINEDIEESREKRAKRTEEEAISHWSSRMEKRAKFWLKDIDIQQQKLFDEIAGYYLEMLPLFEGIADTRLNDLKLMLASRKQPGLEKRIDAYLEDLVMMKIEDQQALKLYNVRRNEVLFRMDRHLSEKQRGNFRENLAVLSKDISQLMKD</sequence>
<accession>A0A1C3EG44</accession>